<feature type="domain" description="ABC transporter" evidence="2">
    <location>
        <begin position="13"/>
        <end position="47"/>
    </location>
</feature>
<comment type="caution">
    <text evidence="3">The sequence shown here is derived from an EMBL/GenBank/DDBJ whole genome shotgun (WGS) entry which is preliminary data.</text>
</comment>
<dbReference type="PANTHER" id="PTHR19211:SF14">
    <property type="entry name" value="ATP-BINDING CASSETTE SUB-FAMILY F MEMBER 1"/>
    <property type="match status" value="1"/>
</dbReference>
<dbReference type="RefSeq" id="WP_014410546.1">
    <property type="nucleotide sequence ID" value="NZ_LAOO01000001.1"/>
</dbReference>
<accession>A0ABR5DPC0</accession>
<dbReference type="InterPro" id="IPR027417">
    <property type="entry name" value="P-loop_NTPase"/>
</dbReference>
<dbReference type="Pfam" id="PF00005">
    <property type="entry name" value="ABC_tran"/>
    <property type="match status" value="1"/>
</dbReference>
<organism evidence="3 4">
    <name type="scientific">Rickettsia parkeri str. Tate's Hell</name>
    <dbReference type="NCBI Taxonomy" id="1359189"/>
    <lineage>
        <taxon>Bacteria</taxon>
        <taxon>Pseudomonadati</taxon>
        <taxon>Pseudomonadota</taxon>
        <taxon>Alphaproteobacteria</taxon>
        <taxon>Rickettsiales</taxon>
        <taxon>Rickettsiaceae</taxon>
        <taxon>Rickettsieae</taxon>
        <taxon>Rickettsia</taxon>
        <taxon>spotted fever group</taxon>
    </lineage>
</organism>
<reference evidence="3 4" key="1">
    <citation type="submission" date="2015-02" db="EMBL/GenBank/DDBJ databases">
        <title>Genome Sequencing of Rickettsiales.</title>
        <authorList>
            <person name="Daugherty S.C."/>
            <person name="Su Q."/>
            <person name="Abolude K."/>
            <person name="Beier-Sexton M."/>
            <person name="Carlyon J.A."/>
            <person name="Carter R."/>
            <person name="Day N.P."/>
            <person name="Dumler S.J."/>
            <person name="Dyachenko V."/>
            <person name="Godinez A."/>
            <person name="Kurtti T.J."/>
            <person name="Lichay M."/>
            <person name="Mullins K.E."/>
            <person name="Ott S."/>
            <person name="Pappas-Brown V."/>
            <person name="Paris D.H."/>
            <person name="Patel P."/>
            <person name="Richards A.L."/>
            <person name="Sadzewicz L."/>
            <person name="Sears K."/>
            <person name="Seidman D."/>
            <person name="Sengamalay N."/>
            <person name="Stenos J."/>
            <person name="Tallon L.J."/>
            <person name="Vincent G."/>
            <person name="Fraser C.M."/>
            <person name="Munderloh U."/>
            <person name="Dunning-Hotopp J.C."/>
        </authorList>
    </citation>
    <scope>NUCLEOTIDE SEQUENCE [LARGE SCALE GENOMIC DNA]</scope>
    <source>
        <strain evidence="3 4">Tate's Hell</strain>
    </source>
</reference>
<keyword evidence="4" id="KW-1185">Reference proteome</keyword>
<gene>
    <name evidence="3" type="ORF">RPATATE_1242</name>
</gene>
<evidence type="ECO:0000259" key="2">
    <source>
        <dbReference type="Pfam" id="PF00005"/>
    </source>
</evidence>
<keyword evidence="1" id="KW-0677">Repeat</keyword>
<evidence type="ECO:0000313" key="3">
    <source>
        <dbReference type="EMBL" id="KJW00569.1"/>
    </source>
</evidence>
<dbReference type="PANTHER" id="PTHR19211">
    <property type="entry name" value="ATP-BINDING TRANSPORT PROTEIN-RELATED"/>
    <property type="match status" value="1"/>
</dbReference>
<name>A0ABR5DPC0_RICPA</name>
<dbReference type="EMBL" id="LAOO01000001">
    <property type="protein sequence ID" value="KJW00569.1"/>
    <property type="molecule type" value="Genomic_DNA"/>
</dbReference>
<dbReference type="Gene3D" id="3.40.50.300">
    <property type="entry name" value="P-loop containing nucleotide triphosphate hydrolases"/>
    <property type="match status" value="1"/>
</dbReference>
<dbReference type="Proteomes" id="UP000035491">
    <property type="component" value="Unassembled WGS sequence"/>
</dbReference>
<proteinExistence type="predicted"/>
<protein>
    <submittedName>
        <fullName evidence="3">ABC transporter family protein</fullName>
    </submittedName>
</protein>
<dbReference type="InterPro" id="IPR003439">
    <property type="entry name" value="ABC_transporter-like_ATP-bd"/>
</dbReference>
<evidence type="ECO:0000256" key="1">
    <source>
        <dbReference type="ARBA" id="ARBA00022737"/>
    </source>
</evidence>
<dbReference type="InterPro" id="IPR050611">
    <property type="entry name" value="ABCF"/>
</dbReference>
<sequence>MLVGLGIAKKYHYEPLSALSEGYKLRVLLVQSLFNNPDILLLDEPTNHLDIESREALKKSLIDFDGTVILVTYDRNYCSFP</sequence>
<evidence type="ECO:0000313" key="4">
    <source>
        <dbReference type="Proteomes" id="UP000035491"/>
    </source>
</evidence>
<dbReference type="SUPFAM" id="SSF52540">
    <property type="entry name" value="P-loop containing nucleoside triphosphate hydrolases"/>
    <property type="match status" value="1"/>
</dbReference>